<evidence type="ECO:0000313" key="2">
    <source>
        <dbReference type="EMBL" id="KAL1797355.1"/>
    </source>
</evidence>
<dbReference type="GeneID" id="96084283"/>
<protein>
    <recommendedName>
        <fullName evidence="1">DUF7918 domain-containing protein</fullName>
    </recommendedName>
</protein>
<keyword evidence="3" id="KW-1185">Reference proteome</keyword>
<accession>A0ABR3ULH0</accession>
<dbReference type="Pfam" id="PF25534">
    <property type="entry name" value="DUF7918"/>
    <property type="match status" value="1"/>
</dbReference>
<dbReference type="PANTHER" id="PTHR36223">
    <property type="entry name" value="BETA-LACTAMASE-TYPE TRANSPEPTIDASE FOLD DOMAIN CONTAINING PROTEIN"/>
    <property type="match status" value="1"/>
</dbReference>
<comment type="caution">
    <text evidence="2">The sequence shown here is derived from an EMBL/GenBank/DDBJ whole genome shotgun (WGS) entry which is preliminary data.</text>
</comment>
<dbReference type="InterPro" id="IPR057678">
    <property type="entry name" value="DUF7918"/>
</dbReference>
<gene>
    <name evidence="2" type="ORF">ACET3X_003961</name>
</gene>
<evidence type="ECO:0000259" key="1">
    <source>
        <dbReference type="Pfam" id="PF25534"/>
    </source>
</evidence>
<sequence>MVEEALGPVPSVAVLKQTLSTKGCITISFEFIESYQDSGPDIRNIRTFRSRRKILAALNEIPEKALKGDALSHQATLSKPQKCQYSPRSHRRYKSIDQGPFATFHFKYRSLASLKALGVLAITEHTPEPLENTPVEDLTPAELRETLHHVRQSKKRRIHLSSKKLEPLLESSAKGLLTTEMT</sequence>
<name>A0ABR3ULH0_9PLEO</name>
<dbReference type="RefSeq" id="XP_069307939.1">
    <property type="nucleotide sequence ID" value="XM_069450113.1"/>
</dbReference>
<dbReference type="Proteomes" id="UP001578633">
    <property type="component" value="Chromosome 3"/>
</dbReference>
<proteinExistence type="predicted"/>
<reference evidence="2 3" key="1">
    <citation type="submission" date="2024-09" db="EMBL/GenBank/DDBJ databases">
        <title>T2T genomes of carrot and Alternaria dauci and their utility for understanding host-pathogen interaction during carrot leaf blight disease.</title>
        <authorList>
            <person name="Liu W."/>
            <person name="Xu S."/>
            <person name="Ou C."/>
            <person name="Liu X."/>
            <person name="Zhuang F."/>
            <person name="Deng X.W."/>
        </authorList>
    </citation>
    <scope>NUCLEOTIDE SEQUENCE [LARGE SCALE GENOMIC DNA]</scope>
    <source>
        <strain evidence="2 3">A2016</strain>
    </source>
</reference>
<feature type="domain" description="DUF7918" evidence="1">
    <location>
        <begin position="15"/>
        <end position="120"/>
    </location>
</feature>
<evidence type="ECO:0000313" key="3">
    <source>
        <dbReference type="Proteomes" id="UP001578633"/>
    </source>
</evidence>
<organism evidence="2 3">
    <name type="scientific">Alternaria dauci</name>
    <dbReference type="NCBI Taxonomy" id="48095"/>
    <lineage>
        <taxon>Eukaryota</taxon>
        <taxon>Fungi</taxon>
        <taxon>Dikarya</taxon>
        <taxon>Ascomycota</taxon>
        <taxon>Pezizomycotina</taxon>
        <taxon>Dothideomycetes</taxon>
        <taxon>Pleosporomycetidae</taxon>
        <taxon>Pleosporales</taxon>
        <taxon>Pleosporineae</taxon>
        <taxon>Pleosporaceae</taxon>
        <taxon>Alternaria</taxon>
        <taxon>Alternaria sect. Porri</taxon>
    </lineage>
</organism>
<dbReference type="PANTHER" id="PTHR36223:SF1">
    <property type="entry name" value="TRANSCRIPTION ELONGATION FACTOR EAF N-TERMINAL DOMAIN-CONTAINING PROTEIN"/>
    <property type="match status" value="1"/>
</dbReference>
<dbReference type="EMBL" id="JBHGVX010000003">
    <property type="protein sequence ID" value="KAL1797355.1"/>
    <property type="molecule type" value="Genomic_DNA"/>
</dbReference>